<evidence type="ECO:0000256" key="3">
    <source>
        <dbReference type="ARBA" id="ARBA00022771"/>
    </source>
</evidence>
<dbReference type="PROSITE" id="PS50966">
    <property type="entry name" value="ZF_SWIM"/>
    <property type="match status" value="1"/>
</dbReference>
<feature type="domain" description="SWIM-type" evidence="7">
    <location>
        <begin position="167"/>
        <end position="203"/>
    </location>
</feature>
<dbReference type="InterPro" id="IPR006564">
    <property type="entry name" value="Znf_PMZ"/>
</dbReference>
<organism evidence="8 9">
    <name type="scientific">Hibiscus trionum</name>
    <name type="common">Flower of an hour</name>
    <dbReference type="NCBI Taxonomy" id="183268"/>
    <lineage>
        <taxon>Eukaryota</taxon>
        <taxon>Viridiplantae</taxon>
        <taxon>Streptophyta</taxon>
        <taxon>Embryophyta</taxon>
        <taxon>Tracheophyta</taxon>
        <taxon>Spermatophyta</taxon>
        <taxon>Magnoliopsida</taxon>
        <taxon>eudicotyledons</taxon>
        <taxon>Gunneridae</taxon>
        <taxon>Pentapetalae</taxon>
        <taxon>rosids</taxon>
        <taxon>malvids</taxon>
        <taxon>Malvales</taxon>
        <taxon>Malvaceae</taxon>
        <taxon>Malvoideae</taxon>
        <taxon>Hibiscus</taxon>
    </lineage>
</organism>
<comment type="similarity">
    <text evidence="1 6">Belongs to the FHY3/FAR1 family.</text>
</comment>
<evidence type="ECO:0000256" key="4">
    <source>
        <dbReference type="ARBA" id="ARBA00022833"/>
    </source>
</evidence>
<keyword evidence="9" id="KW-1185">Reference proteome</keyword>
<comment type="subcellular location">
    <subcellularLocation>
        <location evidence="6">Nucleus</location>
    </subcellularLocation>
</comment>
<dbReference type="Pfam" id="PF04434">
    <property type="entry name" value="SWIM"/>
    <property type="match status" value="1"/>
</dbReference>
<evidence type="ECO:0000256" key="5">
    <source>
        <dbReference type="PROSITE-ProRule" id="PRU00325"/>
    </source>
</evidence>
<evidence type="ECO:0000256" key="1">
    <source>
        <dbReference type="ARBA" id="ARBA00005889"/>
    </source>
</evidence>
<dbReference type="Proteomes" id="UP001165190">
    <property type="component" value="Unassembled WGS sequence"/>
</dbReference>
<gene>
    <name evidence="8" type="ORF">HRI_000448800</name>
</gene>
<evidence type="ECO:0000313" key="9">
    <source>
        <dbReference type="Proteomes" id="UP001165190"/>
    </source>
</evidence>
<sequence length="292" mass="34205">MSSWWTIEEFDREWRSVMKDFNVEQHPWVVEKDHTVGMWAQAYLTGHFFANVRSTQRCESMNSALNIILEHKKTYLEVVRAIDKGINDMRITELNQEYKNSSSKPFPMTKLHDLEGSAADIFTRASFEIVQEELKYETLYRALHPTLKIEGARTYRLIQYNDSEQMYEVVLDVTTNNITCTCRKFETLGLPCRHQLHVLKLEDFSEIPNCLILPRWTKNAKVSAPSYLHSDVRLELRQMTRFSLLRSLSSRLCYLASQTDESFKTTKDELLRLTAEFEQSITLNESSSHRVS</sequence>
<dbReference type="SMART" id="SM00575">
    <property type="entry name" value="ZnF_PMZ"/>
    <property type="match status" value="1"/>
</dbReference>
<keyword evidence="6" id="KW-0539">Nucleus</keyword>
<keyword evidence="2 6" id="KW-0479">Metal-binding</keyword>
<comment type="function">
    <text evidence="6">Putative transcription activator involved in regulating light control of development.</text>
</comment>
<dbReference type="AlphaFoldDB" id="A0A9W7H1L1"/>
<comment type="caution">
    <text evidence="8">The sequence shown here is derived from an EMBL/GenBank/DDBJ whole genome shotgun (WGS) entry which is preliminary data.</text>
</comment>
<evidence type="ECO:0000313" key="8">
    <source>
        <dbReference type="EMBL" id="GMI67795.1"/>
    </source>
</evidence>
<dbReference type="GO" id="GO:0005634">
    <property type="term" value="C:nucleus"/>
    <property type="evidence" value="ECO:0007669"/>
    <property type="project" value="UniProtKB-SubCell"/>
</dbReference>
<dbReference type="EMBL" id="BSYR01000006">
    <property type="protein sequence ID" value="GMI67795.1"/>
    <property type="molecule type" value="Genomic_DNA"/>
</dbReference>
<name>A0A9W7H1L1_HIBTR</name>
<evidence type="ECO:0000256" key="2">
    <source>
        <dbReference type="ARBA" id="ARBA00022723"/>
    </source>
</evidence>
<proteinExistence type="inferred from homology"/>
<reference evidence="8" key="1">
    <citation type="submission" date="2023-05" db="EMBL/GenBank/DDBJ databases">
        <title>Genome and transcriptome analyses reveal genes involved in the formation of fine ridges on petal epidermal cells in Hibiscus trionum.</title>
        <authorList>
            <person name="Koshimizu S."/>
            <person name="Masuda S."/>
            <person name="Ishii T."/>
            <person name="Shirasu K."/>
            <person name="Hoshino A."/>
            <person name="Arita M."/>
        </authorList>
    </citation>
    <scope>NUCLEOTIDE SEQUENCE</scope>
    <source>
        <strain evidence="8">Hamamatsu line</strain>
    </source>
</reference>
<dbReference type="InterPro" id="IPR007527">
    <property type="entry name" value="Znf_SWIM"/>
</dbReference>
<protein>
    <recommendedName>
        <fullName evidence="6">Protein FAR1-RELATED SEQUENCE</fullName>
    </recommendedName>
</protein>
<keyword evidence="4 6" id="KW-0862">Zinc</keyword>
<evidence type="ECO:0000256" key="6">
    <source>
        <dbReference type="RuleBase" id="RU367018"/>
    </source>
</evidence>
<dbReference type="GO" id="GO:0006355">
    <property type="term" value="P:regulation of DNA-templated transcription"/>
    <property type="evidence" value="ECO:0007669"/>
    <property type="project" value="UniProtKB-UniRule"/>
</dbReference>
<accession>A0A9W7H1L1</accession>
<dbReference type="InterPro" id="IPR031052">
    <property type="entry name" value="FHY3/FAR1"/>
</dbReference>
<dbReference type="PANTHER" id="PTHR31669">
    <property type="entry name" value="PROTEIN FAR1-RELATED SEQUENCE 10-RELATED"/>
    <property type="match status" value="1"/>
</dbReference>
<dbReference type="OrthoDB" id="751756at2759"/>
<evidence type="ECO:0000259" key="7">
    <source>
        <dbReference type="PROSITE" id="PS50966"/>
    </source>
</evidence>
<keyword evidence="3 5" id="KW-0863">Zinc-finger</keyword>
<dbReference type="GO" id="GO:0008270">
    <property type="term" value="F:zinc ion binding"/>
    <property type="evidence" value="ECO:0007669"/>
    <property type="project" value="UniProtKB-UniRule"/>
</dbReference>
<dbReference type="PANTHER" id="PTHR31669:SF292">
    <property type="entry name" value="OS02G0262500 PROTEIN"/>
    <property type="match status" value="1"/>
</dbReference>